<dbReference type="PANTHER" id="PTHR30126">
    <property type="entry name" value="HTH-TYPE TRANSCRIPTIONAL REGULATOR"/>
    <property type="match status" value="1"/>
</dbReference>
<organism evidence="6 7">
    <name type="scientific">Parvibium lacunae</name>
    <dbReference type="NCBI Taxonomy" id="1888893"/>
    <lineage>
        <taxon>Bacteria</taxon>
        <taxon>Pseudomonadati</taxon>
        <taxon>Pseudomonadota</taxon>
        <taxon>Betaproteobacteria</taxon>
        <taxon>Burkholderiales</taxon>
        <taxon>Alcaligenaceae</taxon>
        <taxon>Parvibium</taxon>
    </lineage>
</organism>
<keyword evidence="3" id="KW-0238">DNA-binding</keyword>
<dbReference type="Pfam" id="PF00126">
    <property type="entry name" value="HTH_1"/>
    <property type="match status" value="1"/>
</dbReference>
<evidence type="ECO:0000259" key="5">
    <source>
        <dbReference type="PROSITE" id="PS50931"/>
    </source>
</evidence>
<dbReference type="Gene3D" id="1.10.10.10">
    <property type="entry name" value="Winged helix-like DNA-binding domain superfamily/Winged helix DNA-binding domain"/>
    <property type="match status" value="1"/>
</dbReference>
<dbReference type="Proteomes" id="UP000252357">
    <property type="component" value="Unassembled WGS sequence"/>
</dbReference>
<evidence type="ECO:0000256" key="2">
    <source>
        <dbReference type="ARBA" id="ARBA00023015"/>
    </source>
</evidence>
<accession>A0A368KYN2</accession>
<dbReference type="PRINTS" id="PR00039">
    <property type="entry name" value="HTHLYSR"/>
</dbReference>
<evidence type="ECO:0000256" key="1">
    <source>
        <dbReference type="ARBA" id="ARBA00009437"/>
    </source>
</evidence>
<dbReference type="PROSITE" id="PS50931">
    <property type="entry name" value="HTH_LYSR"/>
    <property type="match status" value="1"/>
</dbReference>
<dbReference type="InterPro" id="IPR000847">
    <property type="entry name" value="LysR_HTH_N"/>
</dbReference>
<comment type="caution">
    <text evidence="6">The sequence shown here is derived from an EMBL/GenBank/DDBJ whole genome shotgun (WGS) entry which is preliminary data.</text>
</comment>
<dbReference type="FunFam" id="1.10.10.10:FF:000001">
    <property type="entry name" value="LysR family transcriptional regulator"/>
    <property type="match status" value="1"/>
</dbReference>
<name>A0A368KYN2_9BURK</name>
<dbReference type="Pfam" id="PF03466">
    <property type="entry name" value="LysR_substrate"/>
    <property type="match status" value="1"/>
</dbReference>
<dbReference type="SUPFAM" id="SSF53850">
    <property type="entry name" value="Periplasmic binding protein-like II"/>
    <property type="match status" value="1"/>
</dbReference>
<keyword evidence="4" id="KW-0804">Transcription</keyword>
<evidence type="ECO:0000313" key="7">
    <source>
        <dbReference type="Proteomes" id="UP000252357"/>
    </source>
</evidence>
<dbReference type="GO" id="GO:0003700">
    <property type="term" value="F:DNA-binding transcription factor activity"/>
    <property type="evidence" value="ECO:0007669"/>
    <property type="project" value="InterPro"/>
</dbReference>
<dbReference type="InterPro" id="IPR005119">
    <property type="entry name" value="LysR_subst-bd"/>
</dbReference>
<evidence type="ECO:0000256" key="4">
    <source>
        <dbReference type="ARBA" id="ARBA00023163"/>
    </source>
</evidence>
<dbReference type="OrthoDB" id="8715249at2"/>
<gene>
    <name evidence="6" type="ORF">DU000_11255</name>
</gene>
<dbReference type="Gene3D" id="3.40.190.10">
    <property type="entry name" value="Periplasmic binding protein-like II"/>
    <property type="match status" value="2"/>
</dbReference>
<dbReference type="PANTHER" id="PTHR30126:SF2">
    <property type="entry name" value="HTH-TYPE TRANSCRIPTIONAL REGULATOR YJIE"/>
    <property type="match status" value="1"/>
</dbReference>
<dbReference type="SUPFAM" id="SSF46785">
    <property type="entry name" value="Winged helix' DNA-binding domain"/>
    <property type="match status" value="1"/>
</dbReference>
<reference evidence="6 7" key="1">
    <citation type="journal article" date="2018" name="Int. J. Syst. Evol. Microbiol.">
        <title>Parvibium lacunae gen. nov., sp. nov., a new member of the family Alcaligenaceae isolated from a freshwater pond.</title>
        <authorList>
            <person name="Chen W.M."/>
            <person name="Xie P.B."/>
            <person name="Hsu M.Y."/>
            <person name="Sheu S.Y."/>
        </authorList>
    </citation>
    <scope>NUCLEOTIDE SEQUENCE [LARGE SCALE GENOMIC DNA]</scope>
    <source>
        <strain evidence="6 7">KMB9</strain>
    </source>
</reference>
<dbReference type="InterPro" id="IPR036388">
    <property type="entry name" value="WH-like_DNA-bd_sf"/>
</dbReference>
<feature type="domain" description="HTH lysR-type" evidence="5">
    <location>
        <begin position="1"/>
        <end position="58"/>
    </location>
</feature>
<dbReference type="EMBL" id="QPGB01000006">
    <property type="protein sequence ID" value="RCS56538.1"/>
    <property type="molecule type" value="Genomic_DNA"/>
</dbReference>
<dbReference type="CDD" id="cd05466">
    <property type="entry name" value="PBP2_LTTR_substrate"/>
    <property type="match status" value="1"/>
</dbReference>
<dbReference type="InterPro" id="IPR036390">
    <property type="entry name" value="WH_DNA-bd_sf"/>
</dbReference>
<evidence type="ECO:0000256" key="3">
    <source>
        <dbReference type="ARBA" id="ARBA00023125"/>
    </source>
</evidence>
<protein>
    <submittedName>
        <fullName evidence="6">LysR family transcriptional regulator</fullName>
    </submittedName>
</protein>
<sequence>MESKWLEDFVSLAETRSFSKAAAARNVTQPAFSRRIQALEAWVGAELIDRSAYPTRLTEAGELFYGHAVELLAQVGQVRSLLRGQRADRNEVIDFAVPHNLSLTFFPKWLTELEHGYGRLNTRLVALNVHDAVMNLVEGNCDFVLCYHHARLPVKLDPVRYEMLLIGKERLQPYSRSNEQGKPYYLLPGVPEQKIPFLSYTQGAYLGKMVDLILADSSRALYLDKLYETDMAEGLKAMALEGHGVAFLPGSAVTREVAAGHLALAGEGMVLDMEIRLYRERPTPAQPGKASLNALWAYLSRHYANS</sequence>
<comment type="similarity">
    <text evidence="1">Belongs to the LysR transcriptional regulatory family.</text>
</comment>
<dbReference type="RefSeq" id="WP_114403514.1">
    <property type="nucleotide sequence ID" value="NZ_QPGB01000006.1"/>
</dbReference>
<dbReference type="GO" id="GO:0000976">
    <property type="term" value="F:transcription cis-regulatory region binding"/>
    <property type="evidence" value="ECO:0007669"/>
    <property type="project" value="TreeGrafter"/>
</dbReference>
<keyword evidence="7" id="KW-1185">Reference proteome</keyword>
<evidence type="ECO:0000313" key="6">
    <source>
        <dbReference type="EMBL" id="RCS56538.1"/>
    </source>
</evidence>
<dbReference type="AlphaFoldDB" id="A0A368KYN2"/>
<keyword evidence="2" id="KW-0805">Transcription regulation</keyword>
<proteinExistence type="inferred from homology"/>